<feature type="compositionally biased region" description="Basic residues" evidence="1">
    <location>
        <begin position="8"/>
        <end position="17"/>
    </location>
</feature>
<reference evidence="2" key="2">
    <citation type="submission" date="2013-05" db="EMBL/GenBank/DDBJ databases">
        <authorList>
            <person name="Carter J.-M."/>
            <person name="Baker S.C."/>
            <person name="Pink R."/>
            <person name="Carter D.R.F."/>
            <person name="Collins A."/>
            <person name="Tomlin J."/>
            <person name="Gibbs M."/>
            <person name="Breuker C.J."/>
        </authorList>
    </citation>
    <scope>NUCLEOTIDE SEQUENCE</scope>
    <source>
        <tissue evidence="2">Ovary</tissue>
    </source>
</reference>
<feature type="region of interest" description="Disordered" evidence="1">
    <location>
        <begin position="1"/>
        <end position="67"/>
    </location>
</feature>
<feature type="compositionally biased region" description="Basic and acidic residues" evidence="1">
    <location>
        <begin position="18"/>
        <end position="41"/>
    </location>
</feature>
<organism evidence="2">
    <name type="scientific">Pararge aegeria</name>
    <name type="common">speckled wood butterfly</name>
    <dbReference type="NCBI Taxonomy" id="116150"/>
    <lineage>
        <taxon>Eukaryota</taxon>
        <taxon>Metazoa</taxon>
        <taxon>Ecdysozoa</taxon>
        <taxon>Arthropoda</taxon>
        <taxon>Hexapoda</taxon>
        <taxon>Insecta</taxon>
        <taxon>Pterygota</taxon>
        <taxon>Neoptera</taxon>
        <taxon>Endopterygota</taxon>
        <taxon>Lepidoptera</taxon>
        <taxon>Glossata</taxon>
        <taxon>Ditrysia</taxon>
        <taxon>Papilionoidea</taxon>
        <taxon>Nymphalidae</taxon>
        <taxon>Satyrinae</taxon>
        <taxon>Satyrini</taxon>
        <taxon>Parargina</taxon>
        <taxon>Pararge</taxon>
    </lineage>
</organism>
<protein>
    <submittedName>
        <fullName evidence="2">Uncharacterized protein</fullName>
    </submittedName>
</protein>
<evidence type="ECO:0000256" key="1">
    <source>
        <dbReference type="SAM" id="MobiDB-lite"/>
    </source>
</evidence>
<accession>S4PYP8</accession>
<feature type="non-terminal residue" evidence="2">
    <location>
        <position position="1"/>
    </location>
</feature>
<sequence length="67" mass="7664">YRDETRGDRRHSFRVRSRVGEDRTAPAADRGVHRQGRDLLRVRGGRRGRRAPPGRTGCGPRQADEEL</sequence>
<feature type="compositionally biased region" description="Basic residues" evidence="1">
    <location>
        <begin position="43"/>
        <end position="52"/>
    </location>
</feature>
<dbReference type="AlphaFoldDB" id="S4PYP8"/>
<reference evidence="2" key="1">
    <citation type="journal article" date="2013" name="BMC Genomics">
        <title>Unscrambling butterfly oogenesis.</title>
        <authorList>
            <person name="Carter J.M."/>
            <person name="Baker S.C."/>
            <person name="Pink R."/>
            <person name="Carter D.R."/>
            <person name="Collins A."/>
            <person name="Tomlin J."/>
            <person name="Gibbs M."/>
            <person name="Breuker C.J."/>
        </authorList>
    </citation>
    <scope>NUCLEOTIDE SEQUENCE</scope>
    <source>
        <tissue evidence="2">Ovary</tissue>
    </source>
</reference>
<proteinExistence type="predicted"/>
<dbReference type="EMBL" id="GAIX01002913">
    <property type="protein sequence ID" value="JAA89647.1"/>
    <property type="molecule type" value="Transcribed_RNA"/>
</dbReference>
<feature type="non-terminal residue" evidence="2">
    <location>
        <position position="67"/>
    </location>
</feature>
<evidence type="ECO:0000313" key="2">
    <source>
        <dbReference type="EMBL" id="JAA89647.1"/>
    </source>
</evidence>
<name>S4PYP8_9NEOP</name>